<dbReference type="GO" id="GO:0005829">
    <property type="term" value="C:cytosol"/>
    <property type="evidence" value="ECO:0007669"/>
    <property type="project" value="TreeGrafter"/>
</dbReference>
<dbReference type="PANTHER" id="PTHR43522:SF2">
    <property type="entry name" value="TRANSKETOLASE 1-RELATED"/>
    <property type="match status" value="1"/>
</dbReference>
<dbReference type="PANTHER" id="PTHR43522">
    <property type="entry name" value="TRANSKETOLASE"/>
    <property type="match status" value="1"/>
</dbReference>
<gene>
    <name evidence="4" type="ORF">ACAT0790_LOCUS7672</name>
</gene>
<evidence type="ECO:0000313" key="4">
    <source>
        <dbReference type="EMBL" id="CAD9101614.1"/>
    </source>
</evidence>
<evidence type="ECO:0000256" key="1">
    <source>
        <dbReference type="ARBA" id="ARBA00022723"/>
    </source>
</evidence>
<dbReference type="InterPro" id="IPR033247">
    <property type="entry name" value="Transketolase_fam"/>
</dbReference>
<dbReference type="Pfam" id="PF22613">
    <property type="entry name" value="Transketolase_C_1"/>
    <property type="match status" value="1"/>
</dbReference>
<proteinExistence type="predicted"/>
<dbReference type="InterPro" id="IPR055152">
    <property type="entry name" value="Transketolase-like_C_2"/>
</dbReference>
<keyword evidence="1" id="KW-0479">Metal-binding</keyword>
<evidence type="ECO:0000259" key="3">
    <source>
        <dbReference type="Pfam" id="PF22613"/>
    </source>
</evidence>
<protein>
    <recommendedName>
        <fullName evidence="3">Transketolase-like C-terminal domain-containing protein</fullName>
    </recommendedName>
</protein>
<dbReference type="GO" id="GO:0046872">
    <property type="term" value="F:metal ion binding"/>
    <property type="evidence" value="ECO:0007669"/>
    <property type="project" value="UniProtKB-KW"/>
</dbReference>
<dbReference type="AlphaFoldDB" id="A0A7S1LE14"/>
<dbReference type="GO" id="GO:0004802">
    <property type="term" value="F:transketolase activity"/>
    <property type="evidence" value="ECO:0007669"/>
    <property type="project" value="TreeGrafter"/>
</dbReference>
<evidence type="ECO:0000256" key="2">
    <source>
        <dbReference type="ARBA" id="ARBA00022842"/>
    </source>
</evidence>
<dbReference type="EMBL" id="HBGE01012960">
    <property type="protein sequence ID" value="CAD9101614.1"/>
    <property type="molecule type" value="Transcribed_RNA"/>
</dbReference>
<organism evidence="4">
    <name type="scientific">Alexandrium catenella</name>
    <name type="common">Red tide dinoflagellate</name>
    <name type="synonym">Gonyaulax catenella</name>
    <dbReference type="NCBI Taxonomy" id="2925"/>
    <lineage>
        <taxon>Eukaryota</taxon>
        <taxon>Sar</taxon>
        <taxon>Alveolata</taxon>
        <taxon>Dinophyceae</taxon>
        <taxon>Gonyaulacales</taxon>
        <taxon>Pyrocystaceae</taxon>
        <taxon>Alexandrium</taxon>
    </lineage>
</organism>
<dbReference type="InterPro" id="IPR009014">
    <property type="entry name" value="Transketo_C/PFOR_II"/>
</dbReference>
<feature type="domain" description="Transketolase-like C-terminal" evidence="3">
    <location>
        <begin position="97"/>
        <end position="183"/>
    </location>
</feature>
<sequence>MTPRGELGLPYKNNTGMSGSEGVRRGAYVVHDCFDAGRAGANGGGSPAASSASPLPDIILIGSGQDVALVMRAKEILLEMSSRCNQQLQAVLAEFPTAASVVKPSRLKVRIVSMPCWELFDEQDQAYQDSVLLTNYNDILRIYVEKAATKNTGHDKYAHLSVLMPSFGLSGKAAEVERKLEFTPDYIASKVWAVWVHRGRRLREAGAEADQGLSTWVSQITHRLGRH</sequence>
<reference evidence="4" key="1">
    <citation type="submission" date="2021-01" db="EMBL/GenBank/DDBJ databases">
        <authorList>
            <person name="Corre E."/>
            <person name="Pelletier E."/>
            <person name="Niang G."/>
            <person name="Scheremetjew M."/>
            <person name="Finn R."/>
            <person name="Kale V."/>
            <person name="Holt S."/>
            <person name="Cochrane G."/>
            <person name="Meng A."/>
            <person name="Brown T."/>
            <person name="Cohen L."/>
        </authorList>
    </citation>
    <scope>NUCLEOTIDE SEQUENCE</scope>
    <source>
        <strain evidence="4">OF101</strain>
    </source>
</reference>
<dbReference type="GO" id="GO:0006098">
    <property type="term" value="P:pentose-phosphate shunt"/>
    <property type="evidence" value="ECO:0007669"/>
    <property type="project" value="TreeGrafter"/>
</dbReference>
<keyword evidence="2" id="KW-0460">Magnesium</keyword>
<name>A0A7S1LE14_ALECA</name>
<dbReference type="Gene3D" id="3.40.50.920">
    <property type="match status" value="1"/>
</dbReference>
<dbReference type="SUPFAM" id="SSF52922">
    <property type="entry name" value="TK C-terminal domain-like"/>
    <property type="match status" value="1"/>
</dbReference>
<accession>A0A7S1LE14</accession>